<dbReference type="EMBL" id="FNZH01000004">
    <property type="protein sequence ID" value="SEJ52331.1"/>
    <property type="molecule type" value="Genomic_DNA"/>
</dbReference>
<evidence type="ECO:0000313" key="2">
    <source>
        <dbReference type="Proteomes" id="UP000199403"/>
    </source>
</evidence>
<gene>
    <name evidence="1" type="ORF">SAMN05192553_104459</name>
</gene>
<proteinExistence type="predicted"/>
<keyword evidence="2" id="KW-1185">Reference proteome</keyword>
<name>A0A1H6ZG32_9BACT</name>
<protein>
    <recommendedName>
        <fullName evidence="3">Lipocalin-like domain-containing protein</fullName>
    </recommendedName>
</protein>
<organism evidence="1 2">
    <name type="scientific">Cyclobacterium xiamenense</name>
    <dbReference type="NCBI Taxonomy" id="1297121"/>
    <lineage>
        <taxon>Bacteria</taxon>
        <taxon>Pseudomonadati</taxon>
        <taxon>Bacteroidota</taxon>
        <taxon>Cytophagia</taxon>
        <taxon>Cytophagales</taxon>
        <taxon>Cyclobacteriaceae</taxon>
        <taxon>Cyclobacterium</taxon>
    </lineage>
</organism>
<dbReference type="Proteomes" id="UP000199403">
    <property type="component" value="Unassembled WGS sequence"/>
</dbReference>
<reference evidence="2" key="1">
    <citation type="submission" date="2016-10" db="EMBL/GenBank/DDBJ databases">
        <authorList>
            <person name="Varghese N."/>
            <person name="Submissions S."/>
        </authorList>
    </citation>
    <scope>NUCLEOTIDE SEQUENCE [LARGE SCALE GENOMIC DNA]</scope>
    <source>
        <strain evidence="2">IBRC-M 10761</strain>
    </source>
</reference>
<dbReference type="AlphaFoldDB" id="A0A1H6ZG32"/>
<evidence type="ECO:0000313" key="1">
    <source>
        <dbReference type="EMBL" id="SEJ52331.1"/>
    </source>
</evidence>
<sequence length="212" mass="24626">MIGLWEAINVDVGEENMTPVAKWFRFKEDGTTESGNGWLKNYDGTWEYDAGKSTFGSNDPLGIKDEAGAFKVSFDKEYMYWEREEDGMPVKVTLKPVNELPMSPADFLKGVWGIESITKDGVSILDQFDPNGKHYLHIRWDRIYRNRNSEGEIFTGYWHIHGHRSEITLLPHTEGKIAESWRIEVNEKELLMVGISDTNRNIERKYVRRNTF</sequence>
<dbReference type="STRING" id="1416801.SAMN05192553_104459"/>
<accession>A0A1H6ZG32</accession>
<evidence type="ECO:0008006" key="3">
    <source>
        <dbReference type="Google" id="ProtNLM"/>
    </source>
</evidence>